<organism evidence="9 10">
    <name type="scientific">Shimazuella alba</name>
    <dbReference type="NCBI Taxonomy" id="2690964"/>
    <lineage>
        <taxon>Bacteria</taxon>
        <taxon>Bacillati</taxon>
        <taxon>Bacillota</taxon>
        <taxon>Bacilli</taxon>
        <taxon>Bacillales</taxon>
        <taxon>Thermoactinomycetaceae</taxon>
        <taxon>Shimazuella</taxon>
    </lineage>
</organism>
<dbReference type="PANTHER" id="PTHR11241:SF0">
    <property type="entry name" value="DEOXYURIDINE 5'-TRIPHOSPHATE NUCLEOTIDOHYDROLASE"/>
    <property type="match status" value="1"/>
</dbReference>
<dbReference type="Gene3D" id="2.70.40.10">
    <property type="match status" value="1"/>
</dbReference>
<dbReference type="GO" id="GO:0000287">
    <property type="term" value="F:magnesium ion binding"/>
    <property type="evidence" value="ECO:0007669"/>
    <property type="project" value="UniProtKB-UniRule"/>
</dbReference>
<evidence type="ECO:0000313" key="9">
    <source>
        <dbReference type="EMBL" id="MXQ54918.1"/>
    </source>
</evidence>
<dbReference type="GO" id="GO:0006226">
    <property type="term" value="P:dUMP biosynthetic process"/>
    <property type="evidence" value="ECO:0007669"/>
    <property type="project" value="UniProtKB-UniRule"/>
</dbReference>
<dbReference type="PANTHER" id="PTHR11241">
    <property type="entry name" value="DEOXYURIDINE 5'-TRIPHOSPHATE NUCLEOTIDOHYDROLASE"/>
    <property type="match status" value="1"/>
</dbReference>
<proteinExistence type="inferred from homology"/>
<dbReference type="NCBIfam" id="TIGR00576">
    <property type="entry name" value="dut"/>
    <property type="match status" value="1"/>
</dbReference>
<dbReference type="InterPro" id="IPR008181">
    <property type="entry name" value="dUTPase"/>
</dbReference>
<dbReference type="GO" id="GO:0004170">
    <property type="term" value="F:dUTP diphosphatase activity"/>
    <property type="evidence" value="ECO:0007669"/>
    <property type="project" value="UniProtKB-UniRule"/>
</dbReference>
<dbReference type="AlphaFoldDB" id="A0A6I4VWD9"/>
<feature type="binding site" evidence="7">
    <location>
        <begin position="84"/>
        <end position="86"/>
    </location>
    <ligand>
        <name>substrate</name>
    </ligand>
</feature>
<evidence type="ECO:0000256" key="5">
    <source>
        <dbReference type="ARBA" id="ARBA00023080"/>
    </source>
</evidence>
<keyword evidence="5 7" id="KW-0546">Nucleotide metabolism</keyword>
<dbReference type="InterPro" id="IPR033704">
    <property type="entry name" value="dUTPase_trimeric"/>
</dbReference>
<feature type="domain" description="dUTPase-like" evidence="8">
    <location>
        <begin position="16"/>
        <end position="146"/>
    </location>
</feature>
<evidence type="ECO:0000256" key="6">
    <source>
        <dbReference type="ARBA" id="ARBA00047686"/>
    </source>
</evidence>
<dbReference type="Proteomes" id="UP000430692">
    <property type="component" value="Unassembled WGS sequence"/>
</dbReference>
<dbReference type="CDD" id="cd07557">
    <property type="entry name" value="trimeric_dUTPase"/>
    <property type="match status" value="1"/>
</dbReference>
<dbReference type="GO" id="GO:0046081">
    <property type="term" value="P:dUTP catabolic process"/>
    <property type="evidence" value="ECO:0007669"/>
    <property type="project" value="InterPro"/>
</dbReference>
<comment type="pathway">
    <text evidence="7">Pyrimidine metabolism; dUMP biosynthesis; dUMP from dCTP (dUTP route): step 2/2.</text>
</comment>
<reference evidence="9 10" key="1">
    <citation type="submission" date="2019-12" db="EMBL/GenBank/DDBJ databases">
        <title>Whole-genome analyses of novel actinobacteria.</title>
        <authorList>
            <person name="Sahin N."/>
            <person name="Saygin H."/>
        </authorList>
    </citation>
    <scope>NUCLEOTIDE SEQUENCE [LARGE SCALE GENOMIC DNA]</scope>
    <source>
        <strain evidence="9 10">KC615</strain>
    </source>
</reference>
<dbReference type="FunFam" id="2.70.40.10:FF:000002">
    <property type="entry name" value="dUTP diphosphatase"/>
    <property type="match status" value="1"/>
</dbReference>
<dbReference type="InterPro" id="IPR029054">
    <property type="entry name" value="dUTPase-like"/>
</dbReference>
<protein>
    <recommendedName>
        <fullName evidence="7">Deoxyuridine 5'-triphosphate nucleotidohydrolase</fullName>
        <shortName evidence="7">dUTPase</shortName>
        <ecNumber evidence="7">3.6.1.23</ecNumber>
    </recommendedName>
    <alternativeName>
        <fullName evidence="7">dUTP pyrophosphatase</fullName>
    </alternativeName>
</protein>
<dbReference type="HAMAP" id="MF_00116">
    <property type="entry name" value="dUTPase_bact"/>
    <property type="match status" value="1"/>
</dbReference>
<keyword evidence="10" id="KW-1185">Reference proteome</keyword>
<keyword evidence="4 7" id="KW-0460">Magnesium</keyword>
<comment type="caution">
    <text evidence="7">Lacks conserved residue(s) required for the propagation of feature annotation.</text>
</comment>
<dbReference type="NCBIfam" id="NF001862">
    <property type="entry name" value="PRK00601.1"/>
    <property type="match status" value="1"/>
</dbReference>
<sequence>MQTVQICRIAGNEDLILPKKMSTGASGFDLSAAVTEELVLKPGEWKLVPTGISIAMPENLEAQVRPRSGLAFKHGISMLNSPGTIDADYRGEIKVIMVNFGDQPFRVNRGDRIAQLVFQEVAKVHLEQVEELIGTVRGAGGFGHTGV</sequence>
<comment type="function">
    <text evidence="7">This enzyme is involved in nucleotide metabolism: it produces dUMP, the immediate precursor of thymidine nucleotides and it decreases the intracellular concentration of dUTP so that uracil cannot be incorporated into DNA.</text>
</comment>
<comment type="caution">
    <text evidence="9">The sequence shown here is derived from an EMBL/GenBank/DDBJ whole genome shotgun (WGS) entry which is preliminary data.</text>
</comment>
<evidence type="ECO:0000256" key="7">
    <source>
        <dbReference type="HAMAP-Rule" id="MF_00116"/>
    </source>
</evidence>
<comment type="similarity">
    <text evidence="1 7">Belongs to the dUTPase family.</text>
</comment>
<evidence type="ECO:0000259" key="8">
    <source>
        <dbReference type="Pfam" id="PF00692"/>
    </source>
</evidence>
<dbReference type="SUPFAM" id="SSF51283">
    <property type="entry name" value="dUTPase-like"/>
    <property type="match status" value="1"/>
</dbReference>
<evidence type="ECO:0000256" key="2">
    <source>
        <dbReference type="ARBA" id="ARBA00022723"/>
    </source>
</evidence>
<dbReference type="EMBL" id="WUUL01000010">
    <property type="protein sequence ID" value="MXQ54918.1"/>
    <property type="molecule type" value="Genomic_DNA"/>
</dbReference>
<comment type="cofactor">
    <cofactor evidence="7">
        <name>Mg(2+)</name>
        <dbReference type="ChEBI" id="CHEBI:18420"/>
    </cofactor>
</comment>
<feature type="binding site" evidence="7">
    <location>
        <position position="80"/>
    </location>
    <ligand>
        <name>substrate</name>
    </ligand>
</feature>
<evidence type="ECO:0000256" key="1">
    <source>
        <dbReference type="ARBA" id="ARBA00006581"/>
    </source>
</evidence>
<dbReference type="UniPathway" id="UPA00610">
    <property type="reaction ID" value="UER00666"/>
</dbReference>
<evidence type="ECO:0000256" key="3">
    <source>
        <dbReference type="ARBA" id="ARBA00022801"/>
    </source>
</evidence>
<keyword evidence="2 7" id="KW-0479">Metal-binding</keyword>
<evidence type="ECO:0000313" key="10">
    <source>
        <dbReference type="Proteomes" id="UP000430692"/>
    </source>
</evidence>
<dbReference type="Pfam" id="PF00692">
    <property type="entry name" value="dUTPase"/>
    <property type="match status" value="1"/>
</dbReference>
<dbReference type="RefSeq" id="WP_160802271.1">
    <property type="nucleotide sequence ID" value="NZ_WUUL01000010.1"/>
</dbReference>
<comment type="catalytic activity">
    <reaction evidence="6 7">
        <text>dUTP + H2O = dUMP + diphosphate + H(+)</text>
        <dbReference type="Rhea" id="RHEA:10248"/>
        <dbReference type="ChEBI" id="CHEBI:15377"/>
        <dbReference type="ChEBI" id="CHEBI:15378"/>
        <dbReference type="ChEBI" id="CHEBI:33019"/>
        <dbReference type="ChEBI" id="CHEBI:61555"/>
        <dbReference type="ChEBI" id="CHEBI:246422"/>
        <dbReference type="EC" id="3.6.1.23"/>
    </reaction>
</comment>
<dbReference type="EC" id="3.6.1.23" evidence="7"/>
<dbReference type="InterPro" id="IPR036157">
    <property type="entry name" value="dUTPase-like_sf"/>
</dbReference>
<feature type="binding site" evidence="7">
    <location>
        <begin position="67"/>
        <end position="69"/>
    </location>
    <ligand>
        <name>substrate</name>
    </ligand>
</feature>
<gene>
    <name evidence="7" type="primary">dut</name>
    <name evidence="9" type="ORF">GSM42_14565</name>
</gene>
<name>A0A6I4VWD9_9BACL</name>
<evidence type="ECO:0000256" key="4">
    <source>
        <dbReference type="ARBA" id="ARBA00022842"/>
    </source>
</evidence>
<accession>A0A6I4VWD9</accession>
<keyword evidence="3 7" id="KW-0378">Hydrolase</keyword>